<proteinExistence type="predicted"/>
<dbReference type="InterPro" id="IPR024479">
    <property type="entry name" value="DUF3866"/>
</dbReference>
<evidence type="ECO:0000313" key="4">
    <source>
        <dbReference type="Proteomes" id="UP000297014"/>
    </source>
</evidence>
<evidence type="ECO:0000313" key="2">
    <source>
        <dbReference type="EMBL" id="THG90594.1"/>
    </source>
</evidence>
<protein>
    <recommendedName>
        <fullName evidence="5">DUF3866 domain-containing protein</fullName>
    </recommendedName>
</protein>
<dbReference type="Proteomes" id="UP000297014">
    <property type="component" value="Unassembled WGS sequence"/>
</dbReference>
<sequence>MYREELVKVLRVISEDKQVQWLETDQFSKKAILYKAFTKPVQKGDVVLVNVTASLLRLGTGGYDFVRASYEKSSEHEQSEDNGHIMKLRYTPMQHSVMAIESQESPFHSLFSEKFSLRKQKILLAELHSMVPLVFSIAQLLHKEAKVCVIFDDQAALALSVSEHLQKLHLYERFYSITIGQAFGGMYEATTLQTALQFATEHLEADLVVVSVGPGVVGTGTKYGFSGIEQAKWANVIGALDGIPVWIPRLSFHDKRQRQQGLSHHTRTALFQFTYARSILPFPEMKTSDRQLIKNQISKENSLVEHDIVWSELKGEETIIAQAFNLYGQEIKTMGRTFQDDPIFFLAVAESTKVSLGLGG</sequence>
<gene>
    <name evidence="2" type="ORF">AJ85_09850</name>
    <name evidence="1" type="ORF">BALCAV_0220845</name>
</gene>
<dbReference type="RefSeq" id="WP_003321578.1">
    <property type="nucleotide sequence ID" value="NZ_ALPT02000112.1"/>
</dbReference>
<evidence type="ECO:0000313" key="1">
    <source>
        <dbReference type="EMBL" id="KGA95696.1"/>
    </source>
</evidence>
<organism evidence="1 3">
    <name type="scientific">Alkalihalobacillus alcalophilus ATCC 27647 = CGMCC 1.3604</name>
    <dbReference type="NCBI Taxonomy" id="1218173"/>
    <lineage>
        <taxon>Bacteria</taxon>
        <taxon>Bacillati</taxon>
        <taxon>Bacillota</taxon>
        <taxon>Bacilli</taxon>
        <taxon>Bacillales</taxon>
        <taxon>Bacillaceae</taxon>
        <taxon>Alkalihalobacillus</taxon>
    </lineage>
</organism>
<reference evidence="1 3" key="1">
    <citation type="journal article" date="2014" name="Genome Announc.">
        <title>Draft Genome Sequence of Bacillus alcalophilus AV1934, a Classic Alkaliphile Isolated from Human Feces in 1934.</title>
        <authorList>
            <person name="Attie O."/>
            <person name="Jayaprakash A."/>
            <person name="Shah H."/>
            <person name="Paulsen I.T."/>
            <person name="Morino M."/>
            <person name="Takahashi Y."/>
            <person name="Narumi I."/>
            <person name="Sachidanandam R."/>
            <person name="Satoh K."/>
            <person name="Ito M."/>
            <person name="Krulwich T.A."/>
        </authorList>
    </citation>
    <scope>NUCLEOTIDE SEQUENCE [LARGE SCALE GENOMIC DNA]</scope>
    <source>
        <strain evidence="1 3">AV1934</strain>
    </source>
</reference>
<comment type="caution">
    <text evidence="1">The sequence shown here is derived from an EMBL/GenBank/DDBJ whole genome shotgun (WGS) entry which is preliminary data.</text>
</comment>
<dbReference type="EMBL" id="JALP01000132">
    <property type="protein sequence ID" value="THG90594.1"/>
    <property type="molecule type" value="Genomic_DNA"/>
</dbReference>
<dbReference type="eggNOG" id="COG3502">
    <property type="taxonomic scope" value="Bacteria"/>
</dbReference>
<dbReference type="OrthoDB" id="3401376at2"/>
<evidence type="ECO:0000313" key="3">
    <source>
        <dbReference type="Proteomes" id="UP000002754"/>
    </source>
</evidence>
<reference evidence="2 4" key="2">
    <citation type="submission" date="2014-01" db="EMBL/GenBank/DDBJ databases">
        <title>Draft genome sequencing of Bacillus alcalophilus CGMCC 1.3604.</title>
        <authorList>
            <person name="Yang J."/>
            <person name="Diao L."/>
            <person name="Yang S."/>
        </authorList>
    </citation>
    <scope>NUCLEOTIDE SEQUENCE [LARGE SCALE GENOMIC DNA]</scope>
    <source>
        <strain evidence="2 4">CGMCC 1.3604</strain>
    </source>
</reference>
<accession>A0A094WFZ4</accession>
<dbReference type="EMBL" id="ALPT02000112">
    <property type="protein sequence ID" value="KGA95696.1"/>
    <property type="molecule type" value="Genomic_DNA"/>
</dbReference>
<dbReference type="STRING" id="1218173.BALCAV_0220845"/>
<dbReference type="Proteomes" id="UP000002754">
    <property type="component" value="Unassembled WGS sequence"/>
</dbReference>
<keyword evidence="3" id="KW-1185">Reference proteome</keyword>
<dbReference type="Pfam" id="PF12982">
    <property type="entry name" value="DUF3866"/>
    <property type="match status" value="1"/>
</dbReference>
<name>A0A094WFZ4_ALKAL</name>
<dbReference type="AlphaFoldDB" id="A0A094WFZ4"/>
<evidence type="ECO:0008006" key="5">
    <source>
        <dbReference type="Google" id="ProtNLM"/>
    </source>
</evidence>